<dbReference type="Proteomes" id="UP000030651">
    <property type="component" value="Unassembled WGS sequence"/>
</dbReference>
<keyword evidence="9" id="KW-1185">Reference proteome</keyword>
<dbReference type="PANTHER" id="PTHR43183:SF1">
    <property type="entry name" value="HYPOTHETICAL DIHYDROXY-ACID DEHYDRATASE (EUROFUNG)-RELATED"/>
    <property type="match status" value="1"/>
</dbReference>
<evidence type="ECO:0000259" key="6">
    <source>
        <dbReference type="Pfam" id="PF00920"/>
    </source>
</evidence>
<sequence>MVAESKARVLIIGTGGVGTMTIYALEIGAKAEATAALRSSHEAIMKNVTSIDSLEHGQGIKGIDEIGRKTPLLVDLKTSGENYMTDFHNSGGMSVLLRELKSLLYLDAMTITGRTLGQELASATILSIPTDLSIVRPFDEPLYPASSLAVLRGNLAPGGCVIKASASKVRRLLKHSGRAVVFANSADLAARIDDPHLDVTADDVLVLKNIGPIGNPGMPEAGVIPIPRKLSSQGVMDMLRISDGRMSGTAGGTIILHVSPEAADPKSVLGIIETGDIVTCDLDSRSINVNLSSEEIDKRQAKRMEELKTADAPWMSREATRGYRGLYMRTVNQAEEGADLDFLRA</sequence>
<dbReference type="OMA" id="YFCESER"/>
<proteinExistence type="inferred from homology"/>
<protein>
    <recommendedName>
        <fullName evidence="10">Dihydroxy-acid dehydratase</fullName>
    </recommendedName>
</protein>
<evidence type="ECO:0000256" key="3">
    <source>
        <dbReference type="ARBA" id="ARBA00023004"/>
    </source>
</evidence>
<dbReference type="InterPro" id="IPR037237">
    <property type="entry name" value="IlvD/EDD_N"/>
</dbReference>
<dbReference type="HOGENOM" id="CLU_014271_2_0_1"/>
<evidence type="ECO:0000256" key="2">
    <source>
        <dbReference type="ARBA" id="ARBA00022723"/>
    </source>
</evidence>
<dbReference type="Pfam" id="PF24877">
    <property type="entry name" value="ILV_EDD_C"/>
    <property type="match status" value="1"/>
</dbReference>
<dbReference type="PANTHER" id="PTHR43183">
    <property type="entry name" value="HYPOTHETICAL DIHYDROXYACID DEHYDRATASE (EUROFUNG)-RELATED"/>
    <property type="match status" value="1"/>
</dbReference>
<dbReference type="GO" id="GO:0016829">
    <property type="term" value="F:lyase activity"/>
    <property type="evidence" value="ECO:0007669"/>
    <property type="project" value="UniProtKB-KW"/>
</dbReference>
<dbReference type="InterPro" id="IPR052352">
    <property type="entry name" value="Sugar_Degrad_Dehydratases"/>
</dbReference>
<dbReference type="STRING" id="1229662.W3X3E7"/>
<name>W3X3E7_PESFW</name>
<keyword evidence="4" id="KW-0411">Iron-sulfur</keyword>
<reference evidence="9" key="1">
    <citation type="journal article" date="2015" name="BMC Genomics">
        <title>Genomic and transcriptomic analysis of the endophytic fungus Pestalotiopsis fici reveals its lifestyle and high potential for synthesis of natural products.</title>
        <authorList>
            <person name="Wang X."/>
            <person name="Zhang X."/>
            <person name="Liu L."/>
            <person name="Xiang M."/>
            <person name="Wang W."/>
            <person name="Sun X."/>
            <person name="Che Y."/>
            <person name="Guo L."/>
            <person name="Liu G."/>
            <person name="Guo L."/>
            <person name="Wang C."/>
            <person name="Yin W.B."/>
            <person name="Stadler M."/>
            <person name="Zhang X."/>
            <person name="Liu X."/>
        </authorList>
    </citation>
    <scope>NUCLEOTIDE SEQUENCE [LARGE SCALE GENOMIC DNA]</scope>
    <source>
        <strain evidence="9">W106-1 / CGMCC3.15140</strain>
    </source>
</reference>
<comment type="similarity">
    <text evidence="1">Belongs to the IlvD/Edd family.</text>
</comment>
<dbReference type="InterPro" id="IPR042096">
    <property type="entry name" value="Dihydro-acid_dehy_C"/>
</dbReference>
<dbReference type="SUPFAM" id="SSF52016">
    <property type="entry name" value="LeuD/IlvD-like"/>
    <property type="match status" value="1"/>
</dbReference>
<evidence type="ECO:0000256" key="1">
    <source>
        <dbReference type="ARBA" id="ARBA00006486"/>
    </source>
</evidence>
<dbReference type="eggNOG" id="KOG2448">
    <property type="taxonomic scope" value="Eukaryota"/>
</dbReference>
<dbReference type="OrthoDB" id="3851628at2759"/>
<organism evidence="8 9">
    <name type="scientific">Pestalotiopsis fici (strain W106-1 / CGMCC3.15140)</name>
    <dbReference type="NCBI Taxonomy" id="1229662"/>
    <lineage>
        <taxon>Eukaryota</taxon>
        <taxon>Fungi</taxon>
        <taxon>Dikarya</taxon>
        <taxon>Ascomycota</taxon>
        <taxon>Pezizomycotina</taxon>
        <taxon>Sordariomycetes</taxon>
        <taxon>Xylariomycetidae</taxon>
        <taxon>Amphisphaeriales</taxon>
        <taxon>Sporocadaceae</taxon>
        <taxon>Pestalotiopsis</taxon>
    </lineage>
</organism>
<evidence type="ECO:0008006" key="10">
    <source>
        <dbReference type="Google" id="ProtNLM"/>
    </source>
</evidence>
<accession>W3X3E7</accession>
<feature type="domain" description="Dihydroxy-acid/6-phosphogluconate dehydratase N-terminal" evidence="6">
    <location>
        <begin position="60"/>
        <end position="118"/>
    </location>
</feature>
<dbReference type="AlphaFoldDB" id="W3X3E7"/>
<dbReference type="InterPro" id="IPR000581">
    <property type="entry name" value="ILV_EDD_N"/>
</dbReference>
<evidence type="ECO:0000256" key="4">
    <source>
        <dbReference type="ARBA" id="ARBA00023014"/>
    </source>
</evidence>
<evidence type="ECO:0000313" key="9">
    <source>
        <dbReference type="Proteomes" id="UP000030651"/>
    </source>
</evidence>
<dbReference type="RefSeq" id="XP_007834959.1">
    <property type="nucleotide sequence ID" value="XM_007836768.1"/>
</dbReference>
<dbReference type="EMBL" id="KI912113">
    <property type="protein sequence ID" value="ETS80658.1"/>
    <property type="molecule type" value="Genomic_DNA"/>
</dbReference>
<keyword evidence="5" id="KW-0456">Lyase</keyword>
<dbReference type="SUPFAM" id="SSF143975">
    <property type="entry name" value="IlvD/EDD N-terminal domain-like"/>
    <property type="match status" value="1"/>
</dbReference>
<gene>
    <name evidence="8" type="ORF">PFICI_08187</name>
</gene>
<dbReference type="InterPro" id="IPR056740">
    <property type="entry name" value="ILV_EDD_C"/>
</dbReference>
<dbReference type="KEGG" id="pfy:PFICI_08187"/>
<keyword evidence="3" id="KW-0408">Iron</keyword>
<dbReference type="GO" id="GO:0046872">
    <property type="term" value="F:metal ion binding"/>
    <property type="evidence" value="ECO:0007669"/>
    <property type="project" value="UniProtKB-KW"/>
</dbReference>
<evidence type="ECO:0000256" key="5">
    <source>
        <dbReference type="ARBA" id="ARBA00023239"/>
    </source>
</evidence>
<evidence type="ECO:0000313" key="8">
    <source>
        <dbReference type="EMBL" id="ETS80658.1"/>
    </source>
</evidence>
<keyword evidence="2" id="KW-0479">Metal-binding</keyword>
<evidence type="ECO:0000259" key="7">
    <source>
        <dbReference type="Pfam" id="PF24877"/>
    </source>
</evidence>
<dbReference type="Pfam" id="PF00920">
    <property type="entry name" value="ILVD_EDD_N"/>
    <property type="match status" value="1"/>
</dbReference>
<dbReference type="GO" id="GO:0051536">
    <property type="term" value="F:iron-sulfur cluster binding"/>
    <property type="evidence" value="ECO:0007669"/>
    <property type="project" value="UniProtKB-KW"/>
</dbReference>
<dbReference type="InParanoid" id="W3X3E7"/>
<dbReference type="Gene3D" id="3.50.30.80">
    <property type="entry name" value="IlvD/EDD C-terminal domain-like"/>
    <property type="match status" value="1"/>
</dbReference>
<feature type="domain" description="Dihydroxy-acid/6-phosphogluconate dehydratase C-terminal" evidence="7">
    <location>
        <begin position="134"/>
        <end position="338"/>
    </location>
</feature>
<dbReference type="GeneID" id="19273200"/>